<dbReference type="PANTHER" id="PTHR12087:SF0">
    <property type="entry name" value="ORIGIN RECOGNITION COMPLEX SUBUNIT 4"/>
    <property type="match status" value="1"/>
</dbReference>
<dbReference type="GO" id="GO:0006270">
    <property type="term" value="P:DNA replication initiation"/>
    <property type="evidence" value="ECO:0007669"/>
    <property type="project" value="TreeGrafter"/>
</dbReference>
<evidence type="ECO:0000256" key="5">
    <source>
        <dbReference type="ARBA" id="ARBA00023242"/>
    </source>
</evidence>
<keyword evidence="10" id="KW-1185">Reference proteome</keyword>
<evidence type="ECO:0000259" key="8">
    <source>
        <dbReference type="Pfam" id="PF14629"/>
    </source>
</evidence>
<dbReference type="Pfam" id="PF14629">
    <property type="entry name" value="ORC4_C"/>
    <property type="match status" value="1"/>
</dbReference>
<gene>
    <name evidence="9" type="ORF">EXIGLDRAFT_758368</name>
</gene>
<dbReference type="InterPro" id="IPR016527">
    <property type="entry name" value="ORC4"/>
</dbReference>
<dbReference type="SUPFAM" id="SSF52540">
    <property type="entry name" value="P-loop containing nucleoside triphosphate hydrolases"/>
    <property type="match status" value="1"/>
</dbReference>
<dbReference type="Proteomes" id="UP000077266">
    <property type="component" value="Unassembled WGS sequence"/>
</dbReference>
<protein>
    <submittedName>
        <fullName evidence="9">Uncharacterized protein</fullName>
    </submittedName>
</protein>
<evidence type="ECO:0000256" key="1">
    <source>
        <dbReference type="ARBA" id="ARBA00004123"/>
    </source>
</evidence>
<dbReference type="Gene3D" id="3.40.50.300">
    <property type="entry name" value="P-loop containing nucleotide triphosphate hydrolases"/>
    <property type="match status" value="1"/>
</dbReference>
<keyword evidence="4" id="KW-0238">DNA-binding</keyword>
<accession>A0A165QTZ8</accession>
<dbReference type="STRING" id="1314781.A0A165QTZ8"/>
<organism evidence="9 10">
    <name type="scientific">Exidia glandulosa HHB12029</name>
    <dbReference type="NCBI Taxonomy" id="1314781"/>
    <lineage>
        <taxon>Eukaryota</taxon>
        <taxon>Fungi</taxon>
        <taxon>Dikarya</taxon>
        <taxon>Basidiomycota</taxon>
        <taxon>Agaricomycotina</taxon>
        <taxon>Agaricomycetes</taxon>
        <taxon>Auriculariales</taxon>
        <taxon>Exidiaceae</taxon>
        <taxon>Exidia</taxon>
    </lineage>
</organism>
<evidence type="ECO:0000256" key="4">
    <source>
        <dbReference type="ARBA" id="ARBA00023125"/>
    </source>
</evidence>
<evidence type="ECO:0000256" key="3">
    <source>
        <dbReference type="ARBA" id="ARBA00022705"/>
    </source>
</evidence>
<keyword evidence="3" id="KW-0235">DNA replication</keyword>
<evidence type="ECO:0000313" key="10">
    <source>
        <dbReference type="Proteomes" id="UP000077266"/>
    </source>
</evidence>
<dbReference type="AlphaFoldDB" id="A0A165QTZ8"/>
<sequence>MSAPSPTRSPARKKLSGPFIDVPAQRAAVLRALRHPPPTEGDENGWAQDDAFQSLRDLLDGTITRGEGNTCMLLGPKGCGKTRIVDRALDVFPRRAIVVRLSGHAQLSDRHAIREMARQIGEQTGRVVDVEGLEEEEESDVDLMDDDDSPDKVDEKLLPPSSQILSLVARLPSLPRPVVVVIDALDLFTAHARQALLYCLFDTAQSIRIDSKAKGLAVIGVTSRVDTINLLEKRVKSRFSHRVIRLSSPQTLNSYIGVARALLSAHPLDESGTTEQQFHWDSSVEEFLADDTVHDTLSDVFGLSQDVGLLCRVLTACVLEMTSSPPYLSSAALQAAVTAQCGPSRFPFLSALPYPHIGLLIAANHCRSAGHDVFTFEMLHERFETQIRTSSSAPVQLGGVSIGMLKCPRSVMSASFEHLIQLKIFQSAAPTGPSVSKQFAKYRCVPDRHDVRLAVEETGQTNLRKWLLKDQT</sequence>
<dbReference type="GO" id="GO:0005664">
    <property type="term" value="C:nuclear origin of replication recognition complex"/>
    <property type="evidence" value="ECO:0007669"/>
    <property type="project" value="TreeGrafter"/>
</dbReference>
<comment type="subcellular location">
    <subcellularLocation>
        <location evidence="1">Nucleus</location>
    </subcellularLocation>
</comment>
<comment type="similarity">
    <text evidence="2">Belongs to the ORC4 family.</text>
</comment>
<dbReference type="Pfam" id="PF13191">
    <property type="entry name" value="AAA_16"/>
    <property type="match status" value="1"/>
</dbReference>
<dbReference type="PANTHER" id="PTHR12087">
    <property type="entry name" value="ORIGIN RECOGNITION COMPLEX SUBUNIT 4"/>
    <property type="match status" value="1"/>
</dbReference>
<feature type="compositionally biased region" description="Acidic residues" evidence="6">
    <location>
        <begin position="131"/>
        <end position="149"/>
    </location>
</feature>
<feature type="domain" description="Orc1-like AAA ATPase" evidence="7">
    <location>
        <begin position="49"/>
        <end position="206"/>
    </location>
</feature>
<proteinExistence type="inferred from homology"/>
<evidence type="ECO:0000313" key="9">
    <source>
        <dbReference type="EMBL" id="KZW04067.1"/>
    </source>
</evidence>
<dbReference type="InterPro" id="IPR027417">
    <property type="entry name" value="P-loop_NTPase"/>
</dbReference>
<evidence type="ECO:0000259" key="7">
    <source>
        <dbReference type="Pfam" id="PF13191"/>
    </source>
</evidence>
<dbReference type="GO" id="GO:0003688">
    <property type="term" value="F:DNA replication origin binding"/>
    <property type="evidence" value="ECO:0007669"/>
    <property type="project" value="TreeGrafter"/>
</dbReference>
<dbReference type="OrthoDB" id="343623at2759"/>
<evidence type="ECO:0000256" key="6">
    <source>
        <dbReference type="SAM" id="MobiDB-lite"/>
    </source>
</evidence>
<evidence type="ECO:0000256" key="2">
    <source>
        <dbReference type="ARBA" id="ARBA00005334"/>
    </source>
</evidence>
<name>A0A165QTZ8_EXIGL</name>
<dbReference type="InParanoid" id="A0A165QTZ8"/>
<reference evidence="9 10" key="1">
    <citation type="journal article" date="2016" name="Mol. Biol. Evol.">
        <title>Comparative Genomics of Early-Diverging Mushroom-Forming Fungi Provides Insights into the Origins of Lignocellulose Decay Capabilities.</title>
        <authorList>
            <person name="Nagy L.G."/>
            <person name="Riley R."/>
            <person name="Tritt A."/>
            <person name="Adam C."/>
            <person name="Daum C."/>
            <person name="Floudas D."/>
            <person name="Sun H."/>
            <person name="Yadav J.S."/>
            <person name="Pangilinan J."/>
            <person name="Larsson K.H."/>
            <person name="Matsuura K."/>
            <person name="Barry K."/>
            <person name="Labutti K."/>
            <person name="Kuo R."/>
            <person name="Ohm R.A."/>
            <person name="Bhattacharya S.S."/>
            <person name="Shirouzu T."/>
            <person name="Yoshinaga Y."/>
            <person name="Martin F.M."/>
            <person name="Grigoriev I.V."/>
            <person name="Hibbett D.S."/>
        </authorList>
    </citation>
    <scope>NUCLEOTIDE SEQUENCE [LARGE SCALE GENOMIC DNA]</scope>
    <source>
        <strain evidence="9 10">HHB12029</strain>
    </source>
</reference>
<keyword evidence="5" id="KW-0539">Nucleus</keyword>
<feature type="domain" description="Origin recognition complex subunit 4 C-terminal" evidence="8">
    <location>
        <begin position="259"/>
        <end position="455"/>
    </location>
</feature>
<dbReference type="InterPro" id="IPR032705">
    <property type="entry name" value="ORC4_C"/>
</dbReference>
<dbReference type="InterPro" id="IPR041664">
    <property type="entry name" value="AAA_16"/>
</dbReference>
<feature type="region of interest" description="Disordered" evidence="6">
    <location>
        <begin position="129"/>
        <end position="152"/>
    </location>
</feature>
<dbReference type="EMBL" id="KV425882">
    <property type="protein sequence ID" value="KZW04067.1"/>
    <property type="molecule type" value="Genomic_DNA"/>
</dbReference>